<dbReference type="CDD" id="cd00093">
    <property type="entry name" value="HTH_XRE"/>
    <property type="match status" value="1"/>
</dbReference>
<accession>A0ABY3XT77</accession>
<dbReference type="InterPro" id="IPR001387">
    <property type="entry name" value="Cro/C1-type_HTH"/>
</dbReference>
<sequence>MDQGGDSAETVAFGQRVRVLRVRRGMSREVLAGLVGRSASWVKQIEGGRLQMPKLPMVLRLAEVLRVGDLAELTGEHTMPVALFTGPGHRRLPQVRAAIDAFPFDARSREAPAVTQVRARLTEAWAARHAAAHHRDVLGALLPALVEDAQLAVHQALTAPRRREAHAVLAETYALSQFFLAYQPDSALLWRTVERGLVAAQESEDPHAIGVAAWLAAQAHRDSGHSHFDAADAVTEATLRHLEPLLPDADADVRAIAGALRFEAGYTAARRGETGSAWRHWDAARATAQRLPTGYFHPVTSFSRAVMGAHAVTVAVELHAGAEGSRQAAAADTAALPSRPRRARHHIERARAYQLDGRPEESVTALAQAYETAPETIRYNGHARRILLEESAHRSPERRRRAARLATRIGVMSS</sequence>
<protein>
    <submittedName>
        <fullName evidence="2">Helix-turn-helix domain-containing protein</fullName>
    </submittedName>
</protein>
<evidence type="ECO:0000313" key="2">
    <source>
        <dbReference type="EMBL" id="UNS97623.1"/>
    </source>
</evidence>
<evidence type="ECO:0000259" key="1">
    <source>
        <dbReference type="PROSITE" id="PS50943"/>
    </source>
</evidence>
<dbReference type="RefSeq" id="WP_242751751.1">
    <property type="nucleotide sequence ID" value="NZ_CP093846.1"/>
</dbReference>
<dbReference type="Gene3D" id="1.10.260.40">
    <property type="entry name" value="lambda repressor-like DNA-binding domains"/>
    <property type="match status" value="1"/>
</dbReference>
<feature type="domain" description="HTH cro/C1-type" evidence="1">
    <location>
        <begin position="17"/>
        <end position="73"/>
    </location>
</feature>
<dbReference type="Proteomes" id="UP001202244">
    <property type="component" value="Chromosome"/>
</dbReference>
<dbReference type="EMBL" id="CP093846">
    <property type="protein sequence ID" value="UNS97623.1"/>
    <property type="molecule type" value="Genomic_DNA"/>
</dbReference>
<organism evidence="2 3">
    <name type="scientific">Streptomyces tubbatahanensis</name>
    <dbReference type="NCBI Taxonomy" id="2923272"/>
    <lineage>
        <taxon>Bacteria</taxon>
        <taxon>Bacillati</taxon>
        <taxon>Actinomycetota</taxon>
        <taxon>Actinomycetes</taxon>
        <taxon>Kitasatosporales</taxon>
        <taxon>Streptomycetaceae</taxon>
        <taxon>Streptomyces</taxon>
    </lineage>
</organism>
<gene>
    <name evidence="2" type="ORF">MMF93_14855</name>
</gene>
<dbReference type="SUPFAM" id="SSF47413">
    <property type="entry name" value="lambda repressor-like DNA-binding domains"/>
    <property type="match status" value="1"/>
</dbReference>
<name>A0ABY3XT77_9ACTN</name>
<dbReference type="Pfam" id="PF13560">
    <property type="entry name" value="HTH_31"/>
    <property type="match status" value="1"/>
</dbReference>
<dbReference type="InterPro" id="IPR010982">
    <property type="entry name" value="Lambda_DNA-bd_dom_sf"/>
</dbReference>
<evidence type="ECO:0000313" key="3">
    <source>
        <dbReference type="Proteomes" id="UP001202244"/>
    </source>
</evidence>
<proteinExistence type="predicted"/>
<dbReference type="PROSITE" id="PS50943">
    <property type="entry name" value="HTH_CROC1"/>
    <property type="match status" value="1"/>
</dbReference>
<keyword evidence="3" id="KW-1185">Reference proteome</keyword>
<reference evidence="2 3" key="1">
    <citation type="journal article" date="2023" name="Microbiol. Spectr.">
        <title>Synergy between Genome Mining, Metabolomics, and Bioinformatics Uncovers Antibacterial Chlorinated Carbazole Alkaloids and Their Biosynthetic Gene Cluster from Streptomyces tubbatahanensis sp. nov., a Novel Actinomycete Isolated from Sulu Sea, Philippines.</title>
        <authorList>
            <person name="Tenebro C.P."/>
            <person name="Trono D.J.V.L."/>
            <person name="Balida L.A.P."/>
            <person name="Bayog L.K.A."/>
            <person name="Bruna J.R."/>
            <person name="Sabido E.M."/>
            <person name="Caspe D.P.C."/>
            <person name="de Los Santos E.L.C."/>
            <person name="Saludes J.P."/>
            <person name="Dalisay D.S."/>
        </authorList>
    </citation>
    <scope>NUCLEOTIDE SEQUENCE [LARGE SCALE GENOMIC DNA]</scope>
    <source>
        <strain evidence="2 3">DSD3025</strain>
    </source>
</reference>
<dbReference type="SMART" id="SM00530">
    <property type="entry name" value="HTH_XRE"/>
    <property type="match status" value="1"/>
</dbReference>